<protein>
    <recommendedName>
        <fullName evidence="4">DUF3592 domain-containing protein</fullName>
    </recommendedName>
</protein>
<comment type="caution">
    <text evidence="2">The sequence shown here is derived from an EMBL/GenBank/DDBJ whole genome shotgun (WGS) entry which is preliminary data.</text>
</comment>
<proteinExistence type="predicted"/>
<evidence type="ECO:0008006" key="4">
    <source>
        <dbReference type="Google" id="ProtNLM"/>
    </source>
</evidence>
<feature type="transmembrane region" description="Helical" evidence="1">
    <location>
        <begin position="122"/>
        <end position="146"/>
    </location>
</feature>
<dbReference type="RefSeq" id="WP_034647000.1">
    <property type="nucleotide sequence ID" value="NZ_ARZX01000029.1"/>
</dbReference>
<evidence type="ECO:0000313" key="2">
    <source>
        <dbReference type="EMBL" id="EWH11117.1"/>
    </source>
</evidence>
<reference evidence="2 3" key="1">
    <citation type="journal article" date="2014" name="Genome Announc.">
        <title>Draft Genome Sequence of the Carrageenan-Degrading Bacterium Cellulophaga sp. Strain KL-A, Isolated from Decaying Marine Algae.</title>
        <authorList>
            <person name="Shan D."/>
            <person name="Ying J."/>
            <person name="Li X."/>
            <person name="Gao Z."/>
            <person name="Wei G."/>
            <person name="Shao Z."/>
        </authorList>
    </citation>
    <scope>NUCLEOTIDE SEQUENCE [LARGE SCALE GENOMIC DNA]</scope>
    <source>
        <strain evidence="2 3">KL-A</strain>
    </source>
</reference>
<keyword evidence="1" id="KW-1133">Transmembrane helix</keyword>
<evidence type="ECO:0000313" key="3">
    <source>
        <dbReference type="Proteomes" id="UP000019275"/>
    </source>
</evidence>
<evidence type="ECO:0000256" key="1">
    <source>
        <dbReference type="SAM" id="Phobius"/>
    </source>
</evidence>
<sequence>MLHKKIKKVMLIAIIILGVTSLIDGIANNFNSQKWLYISIFSKDQIIKNELIIHKKTPNAGRGGTNLYYYFGVLKKGGGSARIFGDENTIEKYITLDGSFPVWTTPITTSVFKRKNNIPPKFYQFIHAIIIIFVWLLWIPSLVCLIKNKKRFFK</sequence>
<dbReference type="EMBL" id="ARZX01000029">
    <property type="protein sequence ID" value="EWH11117.1"/>
    <property type="molecule type" value="Genomic_DNA"/>
</dbReference>
<keyword evidence="1" id="KW-0812">Transmembrane</keyword>
<feature type="transmembrane region" description="Helical" evidence="1">
    <location>
        <begin position="9"/>
        <end position="27"/>
    </location>
</feature>
<keyword evidence="1" id="KW-0472">Membrane</keyword>
<accession>A0ABP3B536</accession>
<gene>
    <name evidence="2" type="ORF">KLA_16075</name>
</gene>
<dbReference type="Proteomes" id="UP000019275">
    <property type="component" value="Unassembled WGS sequence"/>
</dbReference>
<organism evidence="2 3">
    <name type="scientific">Cellulophaga geojensis KL-A</name>
    <dbReference type="NCBI Taxonomy" id="1328323"/>
    <lineage>
        <taxon>Bacteria</taxon>
        <taxon>Pseudomonadati</taxon>
        <taxon>Bacteroidota</taxon>
        <taxon>Flavobacteriia</taxon>
        <taxon>Flavobacteriales</taxon>
        <taxon>Flavobacteriaceae</taxon>
        <taxon>Cellulophaga</taxon>
    </lineage>
</organism>
<keyword evidence="3" id="KW-1185">Reference proteome</keyword>
<name>A0ABP3B536_9FLAO</name>